<dbReference type="Pfam" id="PF02575">
    <property type="entry name" value="YbaB_DNA_bd"/>
    <property type="match status" value="1"/>
</dbReference>
<evidence type="ECO:0008006" key="3">
    <source>
        <dbReference type="Google" id="ProtNLM"/>
    </source>
</evidence>
<comment type="caution">
    <text evidence="1">The sequence shown here is derived from an EMBL/GenBank/DDBJ whole genome shotgun (WGS) entry which is preliminary data.</text>
</comment>
<organism evidence="1 2">
    <name type="scientific">Actinomadura litoris</name>
    <dbReference type="NCBI Taxonomy" id="2678616"/>
    <lineage>
        <taxon>Bacteria</taxon>
        <taxon>Bacillati</taxon>
        <taxon>Actinomycetota</taxon>
        <taxon>Actinomycetes</taxon>
        <taxon>Streptosporangiales</taxon>
        <taxon>Thermomonosporaceae</taxon>
        <taxon>Actinomadura</taxon>
    </lineage>
</organism>
<dbReference type="EMBL" id="WOFH01000010">
    <property type="protein sequence ID" value="MUN40219.1"/>
    <property type="molecule type" value="Genomic_DNA"/>
</dbReference>
<protein>
    <recommendedName>
        <fullName evidence="3">YbaB/EbfC DNA-binding family protein</fullName>
    </recommendedName>
</protein>
<dbReference type="InterPro" id="IPR004401">
    <property type="entry name" value="YbaB/EbfC"/>
</dbReference>
<dbReference type="InterPro" id="IPR036894">
    <property type="entry name" value="YbaB-like_sf"/>
</dbReference>
<accession>A0A7K1L740</accession>
<evidence type="ECO:0000313" key="2">
    <source>
        <dbReference type="Proteomes" id="UP000432015"/>
    </source>
</evidence>
<dbReference type="Proteomes" id="UP000432015">
    <property type="component" value="Unassembled WGS sequence"/>
</dbReference>
<dbReference type="GO" id="GO:0003677">
    <property type="term" value="F:DNA binding"/>
    <property type="evidence" value="ECO:0007669"/>
    <property type="project" value="InterPro"/>
</dbReference>
<sequence length="149" mass="16220">MGATGFPEFDRELSKLTEQLNLAMDIPERVAAVKGEGESADRFVKVVVDSTGKLESLEINPRAMRGDSQTLTESITAAYTIAYDAMQKQIQEIIAPATEGSEMFAKIAEDRAAEAGLVDSPEEVARAISAAPDPVREMMAQLDKLKRLF</sequence>
<gene>
    <name evidence="1" type="ORF">GNZ18_27000</name>
</gene>
<proteinExistence type="predicted"/>
<reference evidence="1 2" key="1">
    <citation type="submission" date="2019-11" db="EMBL/GenBank/DDBJ databases">
        <authorList>
            <person name="Cao P."/>
        </authorList>
    </citation>
    <scope>NUCLEOTIDE SEQUENCE [LARGE SCALE GENOMIC DNA]</scope>
    <source>
        <strain evidence="1 2">NEAU-AAG5</strain>
    </source>
</reference>
<keyword evidence="2" id="KW-1185">Reference proteome</keyword>
<dbReference type="RefSeq" id="WP_156219344.1">
    <property type="nucleotide sequence ID" value="NZ_WOFH01000010.1"/>
</dbReference>
<dbReference type="Gene3D" id="3.30.1310.10">
    <property type="entry name" value="Nucleoid-associated protein YbaB-like domain"/>
    <property type="match status" value="1"/>
</dbReference>
<dbReference type="SUPFAM" id="SSF82607">
    <property type="entry name" value="YbaB-like"/>
    <property type="match status" value="1"/>
</dbReference>
<dbReference type="AlphaFoldDB" id="A0A7K1L740"/>
<name>A0A7K1L740_9ACTN</name>
<evidence type="ECO:0000313" key="1">
    <source>
        <dbReference type="EMBL" id="MUN40219.1"/>
    </source>
</evidence>